<dbReference type="CDD" id="cd03205">
    <property type="entry name" value="GST_C_6"/>
    <property type="match status" value="1"/>
</dbReference>
<feature type="domain" description="GST N-terminal" evidence="1">
    <location>
        <begin position="1"/>
        <end position="80"/>
    </location>
</feature>
<dbReference type="PANTHER" id="PTHR42673">
    <property type="entry name" value="MALEYLACETOACETATE ISOMERASE"/>
    <property type="match status" value="1"/>
</dbReference>
<dbReference type="PANTHER" id="PTHR42673:SF4">
    <property type="entry name" value="MALEYLACETOACETATE ISOMERASE"/>
    <property type="match status" value="1"/>
</dbReference>
<proteinExistence type="predicted"/>
<reference evidence="2 3" key="1">
    <citation type="submission" date="2021-01" db="EMBL/GenBank/DDBJ databases">
        <title>Brevundimonas vitis sp. nov., an bacterium isolated from grape (Vitis vinifera).</title>
        <authorList>
            <person name="Jiang L."/>
            <person name="Lee J."/>
        </authorList>
    </citation>
    <scope>NUCLEOTIDE SEQUENCE [LARGE SCALE GENOMIC DNA]</scope>
    <source>
        <strain evidence="2 3">GRTSA-9</strain>
    </source>
</reference>
<dbReference type="InterPro" id="IPR036249">
    <property type="entry name" value="Thioredoxin-like_sf"/>
</dbReference>
<dbReference type="EMBL" id="CP067977">
    <property type="protein sequence ID" value="QQQ17544.1"/>
    <property type="molecule type" value="Genomic_DNA"/>
</dbReference>
<keyword evidence="3" id="KW-1185">Reference proteome</keyword>
<dbReference type="InterPro" id="IPR036282">
    <property type="entry name" value="Glutathione-S-Trfase_C_sf"/>
</dbReference>
<dbReference type="Pfam" id="PF13417">
    <property type="entry name" value="GST_N_3"/>
    <property type="match status" value="1"/>
</dbReference>
<gene>
    <name evidence="2" type="ORF">JIP62_09280</name>
</gene>
<organism evidence="2 3">
    <name type="scientific">Brevundimonas vitisensis</name>
    <dbReference type="NCBI Taxonomy" id="2800818"/>
    <lineage>
        <taxon>Bacteria</taxon>
        <taxon>Pseudomonadati</taxon>
        <taxon>Pseudomonadota</taxon>
        <taxon>Alphaproteobacteria</taxon>
        <taxon>Caulobacterales</taxon>
        <taxon>Caulobacteraceae</taxon>
        <taxon>Brevundimonas</taxon>
    </lineage>
</organism>
<dbReference type="RefSeq" id="WP_201101918.1">
    <property type="nucleotide sequence ID" value="NZ_CP067977.1"/>
</dbReference>
<accession>A0ABX7BJ10</accession>
<dbReference type="SUPFAM" id="SSF52833">
    <property type="entry name" value="Thioredoxin-like"/>
    <property type="match status" value="1"/>
</dbReference>
<dbReference type="Proteomes" id="UP000595448">
    <property type="component" value="Chromosome"/>
</dbReference>
<evidence type="ECO:0000313" key="2">
    <source>
        <dbReference type="EMBL" id="QQQ17544.1"/>
    </source>
</evidence>
<dbReference type="PROSITE" id="PS50404">
    <property type="entry name" value="GST_NTER"/>
    <property type="match status" value="1"/>
</dbReference>
<dbReference type="Gene3D" id="3.40.30.10">
    <property type="entry name" value="Glutaredoxin"/>
    <property type="match status" value="1"/>
</dbReference>
<evidence type="ECO:0000313" key="3">
    <source>
        <dbReference type="Proteomes" id="UP000595448"/>
    </source>
</evidence>
<protein>
    <submittedName>
        <fullName evidence="2">Glutathione S-transferase N-terminal domain-containing protein</fullName>
    </submittedName>
</protein>
<dbReference type="Gene3D" id="1.20.1050.10">
    <property type="match status" value="1"/>
</dbReference>
<dbReference type="SUPFAM" id="SSF47616">
    <property type="entry name" value="GST C-terminal domain-like"/>
    <property type="match status" value="1"/>
</dbReference>
<evidence type="ECO:0000259" key="1">
    <source>
        <dbReference type="PROSITE" id="PS50404"/>
    </source>
</evidence>
<sequence length="202" mass="22073">MKLYITTPSPFARKCRIVIREKGLAARVEEIAVDPYANAPELLATNPVVQVPTLIAEDGLPITDSPLICDYLDGLGEGPGLLPQDRADRLRVRRMETLGSAALEMGVKLVLEKRRPEQERSPSWIDRWTLNMGRALDAMEAAVQSGDIAADSLDLGGITAGVAVAWIGFRHPDYDWRTGRPGLVALSQTLEARASFIDTRPA</sequence>
<name>A0ABX7BJ10_9CAUL</name>
<dbReference type="InterPro" id="IPR004045">
    <property type="entry name" value="Glutathione_S-Trfase_N"/>
</dbReference>